<dbReference type="NCBIfam" id="TIGR00318">
    <property type="entry name" value="cyaB"/>
    <property type="match status" value="1"/>
</dbReference>
<dbReference type="AlphaFoldDB" id="A0A4Y5SKL5"/>
<dbReference type="PROSITE" id="PS51707">
    <property type="entry name" value="CYTH"/>
    <property type="match status" value="1"/>
</dbReference>
<dbReference type="InterPro" id="IPR023577">
    <property type="entry name" value="CYTH_domain"/>
</dbReference>
<dbReference type="OrthoDB" id="46040at2157"/>
<dbReference type="RefSeq" id="WP_139680775.1">
    <property type="nucleotide sequence ID" value="NZ_CP040846.1"/>
</dbReference>
<dbReference type="KEGG" id="tic:FH039_07230"/>
<reference evidence="2 3" key="1">
    <citation type="submission" date="2019-06" db="EMBL/GenBank/DDBJ databases">
        <title>Thermococcus indicus sp. nov., a Fe(III)-reducing hyperthermophilic archaeon isolated from the Onnuri vent field of the Central Indian Ocean ridge.</title>
        <authorList>
            <person name="Lim J.K."/>
            <person name="Kim Y.J."/>
            <person name="Kwon K.K."/>
        </authorList>
    </citation>
    <scope>NUCLEOTIDE SEQUENCE [LARGE SCALE GENOMIC DNA]</scope>
    <source>
        <strain evidence="2 3">IOH1</strain>
    </source>
</reference>
<gene>
    <name evidence="2" type="primary">cyaB</name>
    <name evidence="2" type="ORF">FH039_07230</name>
</gene>
<organism evidence="2 3">
    <name type="scientific">Thermococcus indicus</name>
    <dbReference type="NCBI Taxonomy" id="2586643"/>
    <lineage>
        <taxon>Archaea</taxon>
        <taxon>Methanobacteriati</taxon>
        <taxon>Methanobacteriota</taxon>
        <taxon>Thermococci</taxon>
        <taxon>Thermococcales</taxon>
        <taxon>Thermococcaceae</taxon>
        <taxon>Thermococcus</taxon>
    </lineage>
</organism>
<dbReference type="SMART" id="SM01118">
    <property type="entry name" value="CYTH"/>
    <property type="match status" value="1"/>
</dbReference>
<evidence type="ECO:0000313" key="3">
    <source>
        <dbReference type="Proteomes" id="UP000306007"/>
    </source>
</evidence>
<dbReference type="Pfam" id="PF01928">
    <property type="entry name" value="CYTH"/>
    <property type="match status" value="1"/>
</dbReference>
<dbReference type="InterPro" id="IPR008173">
    <property type="entry name" value="Adenylyl_cyclase_CyaB"/>
</dbReference>
<dbReference type="CDD" id="cd07890">
    <property type="entry name" value="CYTH-like_AC_IV-like"/>
    <property type="match status" value="1"/>
</dbReference>
<dbReference type="Proteomes" id="UP000306007">
    <property type="component" value="Chromosome"/>
</dbReference>
<name>A0A4Y5SKL5_9EURY</name>
<sequence>MEIEVKFRIDFNQTRAAIESLGADFVREEIQEDLYFSLPPHELLRVRRISNLGKSFLTYKRIADPGRNEEFDELEVEVSDFGTTVEILKRLGYREDIVVRKRRLVYKLGTVTFELSEVEGLGAFLDIEVISDDVEKAKRVIWEVAERLGLTEKDVEPRLYQELIREKMKKGGQEEI</sequence>
<dbReference type="SUPFAM" id="SSF55154">
    <property type="entry name" value="CYTH-like phosphatases"/>
    <property type="match status" value="1"/>
</dbReference>
<protein>
    <submittedName>
        <fullName evidence="2">Class IV adenylate cyclase</fullName>
    </submittedName>
</protein>
<evidence type="ECO:0000313" key="2">
    <source>
        <dbReference type="EMBL" id="QDA31433.1"/>
    </source>
</evidence>
<dbReference type="EMBL" id="CP040846">
    <property type="protein sequence ID" value="QDA31433.1"/>
    <property type="molecule type" value="Genomic_DNA"/>
</dbReference>
<proteinExistence type="predicted"/>
<evidence type="ECO:0000259" key="1">
    <source>
        <dbReference type="PROSITE" id="PS51707"/>
    </source>
</evidence>
<accession>A0A4Y5SKL5</accession>
<dbReference type="Gene3D" id="2.40.320.10">
    <property type="entry name" value="Hypothetical Protein Pfu-838710-001"/>
    <property type="match status" value="1"/>
</dbReference>
<keyword evidence="3" id="KW-1185">Reference proteome</keyword>
<feature type="domain" description="CYTH" evidence="1">
    <location>
        <begin position="1"/>
        <end position="166"/>
    </location>
</feature>
<dbReference type="GeneID" id="40474964"/>
<dbReference type="PANTHER" id="PTHR21028">
    <property type="entry name" value="SI:CH211-156B7.4"/>
    <property type="match status" value="1"/>
</dbReference>
<dbReference type="PANTHER" id="PTHR21028:SF2">
    <property type="entry name" value="CYTH DOMAIN-CONTAINING PROTEIN"/>
    <property type="match status" value="1"/>
</dbReference>
<dbReference type="InterPro" id="IPR033469">
    <property type="entry name" value="CYTH-like_dom_sf"/>
</dbReference>